<dbReference type="InterPro" id="IPR035699">
    <property type="entry name" value="AAA_6"/>
</dbReference>
<protein>
    <submittedName>
        <fullName evidence="17">Dynein heavy chain family protein</fullName>
    </submittedName>
</protein>
<dbReference type="InterPro" id="IPR035706">
    <property type="entry name" value="AAA_9"/>
</dbReference>
<dbReference type="FunFam" id="3.40.50.300:FF:000049">
    <property type="entry name" value="Dynein, axonemal, heavy chain 5"/>
    <property type="match status" value="1"/>
</dbReference>
<dbReference type="RefSeq" id="XP_001320265.1">
    <property type="nucleotide sequence ID" value="XM_001320230.1"/>
</dbReference>
<keyword evidence="3" id="KW-0963">Cytoplasm</keyword>
<evidence type="ECO:0000256" key="7">
    <source>
        <dbReference type="ARBA" id="ARBA00022840"/>
    </source>
</evidence>
<dbReference type="FunFam" id="3.40.50.300:FF:002141">
    <property type="entry name" value="Dynein heavy chain"/>
    <property type="match status" value="1"/>
</dbReference>
<evidence type="ECO:0000313" key="17">
    <source>
        <dbReference type="EMBL" id="EAY08042.1"/>
    </source>
</evidence>
<dbReference type="FunFam" id="1.20.920.30:FF:000002">
    <property type="entry name" value="Dynein axonemal heavy chain 3"/>
    <property type="match status" value="1"/>
</dbReference>
<dbReference type="eggNOG" id="KOG3595">
    <property type="taxonomic scope" value="Eukaryota"/>
</dbReference>
<dbReference type="InterPro" id="IPR043157">
    <property type="entry name" value="Dynein_AAA1S"/>
</dbReference>
<evidence type="ECO:0000256" key="12">
    <source>
        <dbReference type="ARBA" id="ARBA00023212"/>
    </source>
</evidence>
<dbReference type="InterPro" id="IPR041589">
    <property type="entry name" value="DNAH3_AAA_lid_1"/>
</dbReference>
<keyword evidence="13" id="KW-0966">Cell projection</keyword>
<feature type="region of interest" description="Disordered" evidence="15">
    <location>
        <begin position="35"/>
        <end position="57"/>
    </location>
</feature>
<dbReference type="FunFam" id="3.40.50.300:FF:000063">
    <property type="entry name" value="dynein heavy chain 6, axonemal"/>
    <property type="match status" value="1"/>
</dbReference>
<dbReference type="Pfam" id="PF18199">
    <property type="entry name" value="Dynein_C"/>
    <property type="match status" value="1"/>
</dbReference>
<dbReference type="PANTHER" id="PTHR22878:SF68">
    <property type="entry name" value="DYNEIN HEAVY CHAIN 6, AXONEMAL-LIKE"/>
    <property type="match status" value="1"/>
</dbReference>
<keyword evidence="9 14" id="KW-0175">Coiled coil</keyword>
<dbReference type="InterPro" id="IPR042228">
    <property type="entry name" value="Dynein_linker_3"/>
</dbReference>
<evidence type="ECO:0000256" key="11">
    <source>
        <dbReference type="ARBA" id="ARBA00023175"/>
    </source>
</evidence>
<evidence type="ECO:0000256" key="14">
    <source>
        <dbReference type="SAM" id="Coils"/>
    </source>
</evidence>
<feature type="coiled-coil region" evidence="14">
    <location>
        <begin position="3077"/>
        <end position="3104"/>
    </location>
</feature>
<keyword evidence="6" id="KW-0547">Nucleotide-binding</keyword>
<dbReference type="VEuPathDB" id="TrichDB:TVAGG3_0078150"/>
<dbReference type="STRING" id="5722.A2EGZ4"/>
<dbReference type="EMBL" id="DS113386">
    <property type="protein sequence ID" value="EAY08042.1"/>
    <property type="molecule type" value="Genomic_DNA"/>
</dbReference>
<dbReference type="Pfam" id="PF03028">
    <property type="entry name" value="Dynein_heavy"/>
    <property type="match status" value="1"/>
</dbReference>
<keyword evidence="7" id="KW-0067">ATP-binding</keyword>
<dbReference type="Pfam" id="PF12774">
    <property type="entry name" value="AAA_6"/>
    <property type="match status" value="1"/>
</dbReference>
<dbReference type="Gene3D" id="3.20.180.20">
    <property type="entry name" value="Dynein heavy chain, N-terminal domain 2"/>
    <property type="match status" value="1"/>
</dbReference>
<evidence type="ECO:0000256" key="4">
    <source>
        <dbReference type="ARBA" id="ARBA00022701"/>
    </source>
</evidence>
<reference evidence="17" key="2">
    <citation type="journal article" date="2007" name="Science">
        <title>Draft genome sequence of the sexually transmitted pathogen Trichomonas vaginalis.</title>
        <authorList>
            <person name="Carlton J.M."/>
            <person name="Hirt R.P."/>
            <person name="Silva J.C."/>
            <person name="Delcher A.L."/>
            <person name="Schatz M."/>
            <person name="Zhao Q."/>
            <person name="Wortman J.R."/>
            <person name="Bidwell S.L."/>
            <person name="Alsmark U.C.M."/>
            <person name="Besteiro S."/>
            <person name="Sicheritz-Ponten T."/>
            <person name="Noel C.J."/>
            <person name="Dacks J.B."/>
            <person name="Foster P.G."/>
            <person name="Simillion C."/>
            <person name="Van de Peer Y."/>
            <person name="Miranda-Saavedra D."/>
            <person name="Barton G.J."/>
            <person name="Westrop G.D."/>
            <person name="Mueller S."/>
            <person name="Dessi D."/>
            <person name="Fiori P.L."/>
            <person name="Ren Q."/>
            <person name="Paulsen I."/>
            <person name="Zhang H."/>
            <person name="Bastida-Corcuera F.D."/>
            <person name="Simoes-Barbosa A."/>
            <person name="Brown M.T."/>
            <person name="Hayes R.D."/>
            <person name="Mukherjee M."/>
            <person name="Okumura C.Y."/>
            <person name="Schneider R."/>
            <person name="Smith A.J."/>
            <person name="Vanacova S."/>
            <person name="Villalvazo M."/>
            <person name="Haas B.J."/>
            <person name="Pertea M."/>
            <person name="Feldblyum T.V."/>
            <person name="Utterback T.R."/>
            <person name="Shu C.L."/>
            <person name="Osoegawa K."/>
            <person name="de Jong P.J."/>
            <person name="Hrdy I."/>
            <person name="Horvathova L."/>
            <person name="Zubacova Z."/>
            <person name="Dolezal P."/>
            <person name="Malik S.B."/>
            <person name="Logsdon J.M. Jr."/>
            <person name="Henze K."/>
            <person name="Gupta A."/>
            <person name="Wang C.C."/>
            <person name="Dunne R.L."/>
            <person name="Upcroft J.A."/>
            <person name="Upcroft P."/>
            <person name="White O."/>
            <person name="Salzberg S.L."/>
            <person name="Tang P."/>
            <person name="Chiu C.-H."/>
            <person name="Lee Y.-S."/>
            <person name="Embley T.M."/>
            <person name="Coombs G.H."/>
            <person name="Mottram J.C."/>
            <person name="Tachezy J."/>
            <person name="Fraser-Liggett C.M."/>
            <person name="Johnson P.J."/>
        </authorList>
    </citation>
    <scope>NUCLEOTIDE SEQUENCE [LARGE SCALE GENOMIC DNA]</scope>
    <source>
        <strain evidence="17">G3</strain>
    </source>
</reference>
<dbReference type="InParanoid" id="A2EGZ4"/>
<accession>A2EGZ4</accession>
<dbReference type="Pfam" id="PF18198">
    <property type="entry name" value="AAA_lid_11"/>
    <property type="match status" value="1"/>
</dbReference>
<dbReference type="InterPro" id="IPR041228">
    <property type="entry name" value="Dynein_C"/>
</dbReference>
<name>A2EGZ4_TRIV3</name>
<keyword evidence="10" id="KW-0969">Cilium</keyword>
<keyword evidence="18" id="KW-1185">Reference proteome</keyword>
<evidence type="ECO:0000256" key="6">
    <source>
        <dbReference type="ARBA" id="ARBA00022741"/>
    </source>
</evidence>
<dbReference type="InterPro" id="IPR042219">
    <property type="entry name" value="AAA_lid_11_sf"/>
</dbReference>
<dbReference type="Gene3D" id="6.10.140.1060">
    <property type="match status" value="1"/>
</dbReference>
<gene>
    <name evidence="17" type="ORF">TVAG_463220</name>
</gene>
<keyword evidence="8" id="KW-0243">Dynein</keyword>
<dbReference type="FunFam" id="1.20.58.1120:FF:000001">
    <property type="entry name" value="dynein heavy chain 2, axonemal"/>
    <property type="match status" value="1"/>
</dbReference>
<dbReference type="GO" id="GO:0005524">
    <property type="term" value="F:ATP binding"/>
    <property type="evidence" value="ECO:0007669"/>
    <property type="project" value="UniProtKB-KW"/>
</dbReference>
<evidence type="ECO:0000256" key="1">
    <source>
        <dbReference type="ARBA" id="ARBA00004430"/>
    </source>
</evidence>
<dbReference type="Gene3D" id="1.10.8.1220">
    <property type="match status" value="1"/>
</dbReference>
<dbReference type="InterPro" id="IPR043160">
    <property type="entry name" value="Dynein_C_barrel"/>
</dbReference>
<dbReference type="InterPro" id="IPR042222">
    <property type="entry name" value="Dynein_2_N"/>
</dbReference>
<dbReference type="SMR" id="A2EGZ4"/>
<dbReference type="Gene3D" id="1.20.140.100">
    <property type="entry name" value="Dynein heavy chain, N-terminal domain 2"/>
    <property type="match status" value="1"/>
</dbReference>
<dbReference type="GO" id="GO:0005930">
    <property type="term" value="C:axoneme"/>
    <property type="evidence" value="ECO:0007669"/>
    <property type="project" value="UniProtKB-SubCell"/>
</dbReference>
<reference evidence="17" key="1">
    <citation type="submission" date="2006-10" db="EMBL/GenBank/DDBJ databases">
        <authorList>
            <person name="Amadeo P."/>
            <person name="Zhao Q."/>
            <person name="Wortman J."/>
            <person name="Fraser-Liggett C."/>
            <person name="Carlton J."/>
        </authorList>
    </citation>
    <scope>NUCLEOTIDE SEQUENCE</scope>
    <source>
        <strain evidence="17">G3</strain>
    </source>
</reference>
<dbReference type="Gene3D" id="1.20.1270.280">
    <property type="match status" value="1"/>
</dbReference>
<dbReference type="Pfam" id="PF12777">
    <property type="entry name" value="MT"/>
    <property type="match status" value="1"/>
</dbReference>
<dbReference type="GO" id="GO:0008569">
    <property type="term" value="F:minus-end-directed microtubule motor activity"/>
    <property type="evidence" value="ECO:0000318"/>
    <property type="project" value="GO_Central"/>
</dbReference>
<dbReference type="Gene3D" id="1.10.8.710">
    <property type="match status" value="1"/>
</dbReference>
<dbReference type="InterPro" id="IPR013602">
    <property type="entry name" value="Dynein_heavy_linker"/>
</dbReference>
<comment type="subcellular location">
    <subcellularLocation>
        <location evidence="1">Cytoplasm</location>
        <location evidence="1">Cytoskeleton</location>
        <location evidence="1">Cilium axoneme</location>
    </subcellularLocation>
</comment>
<dbReference type="Gene3D" id="1.20.920.20">
    <property type="match status" value="1"/>
</dbReference>
<evidence type="ECO:0000256" key="2">
    <source>
        <dbReference type="ARBA" id="ARBA00008887"/>
    </source>
</evidence>
<dbReference type="Gene3D" id="1.20.920.30">
    <property type="match status" value="1"/>
</dbReference>
<dbReference type="InterPro" id="IPR003593">
    <property type="entry name" value="AAA+_ATPase"/>
</dbReference>
<dbReference type="InterPro" id="IPR041658">
    <property type="entry name" value="AAA_lid_11"/>
</dbReference>
<keyword evidence="4" id="KW-0493">Microtubule</keyword>
<dbReference type="OMA" id="NTANIFE"/>
<evidence type="ECO:0000256" key="10">
    <source>
        <dbReference type="ARBA" id="ARBA00023069"/>
    </source>
</evidence>
<evidence type="ECO:0000313" key="18">
    <source>
        <dbReference type="Proteomes" id="UP000001542"/>
    </source>
</evidence>
<evidence type="ECO:0000256" key="5">
    <source>
        <dbReference type="ARBA" id="ARBA00022737"/>
    </source>
</evidence>
<dbReference type="Gene3D" id="3.10.490.20">
    <property type="match status" value="1"/>
</dbReference>
<dbReference type="InterPro" id="IPR041466">
    <property type="entry name" value="Dynein_AAA5_ext"/>
</dbReference>
<dbReference type="FunFam" id="1.20.140.100:FF:000008">
    <property type="entry name" value="Dynein heavy chain domain 1"/>
    <property type="match status" value="1"/>
</dbReference>
<dbReference type="FunFam" id="3.10.490.20:FF:000009">
    <property type="entry name" value="Dynein heavy chain 4"/>
    <property type="match status" value="1"/>
</dbReference>
<dbReference type="GO" id="GO:0045505">
    <property type="term" value="F:dynein intermediate chain binding"/>
    <property type="evidence" value="ECO:0000318"/>
    <property type="project" value="GO_Central"/>
</dbReference>
<dbReference type="FunFam" id="3.40.50.300:FF:000362">
    <property type="entry name" value="Dynein, axonemal, heavy chain 6"/>
    <property type="match status" value="1"/>
</dbReference>
<dbReference type="Gene3D" id="1.20.58.1120">
    <property type="match status" value="1"/>
</dbReference>
<dbReference type="Gene3D" id="1.10.472.130">
    <property type="match status" value="1"/>
</dbReference>
<sequence>MSDVLQNRLICSQKKTPVIPDLGKGRKKTIIPPISLSHKPAEISQPPQSARTERNPRLSKIPTCKSARTDDESAPQTARAYTKIVPSWFHQALTDLDEWKKHPLYSPYISDEEWQNRDLPYWYIWQFTLLNLTNEFIYLDYAPLPVPNMYCLVPFTFDTLPKHYFTLSIDGITEFIEGHGRFIAINQWVREVVLYRRVGEVPFFKNFLSLYAFRSLLKSAISNKSTISAEKIEKKFLMASPHFKVIGKEIRKIALEIQKIPLVDLKFAYPHTLNQFLEKQSVYIQGLMQRFQDVHNRAHEVISAACEAAHSASRDIGNTDNATYSLEQFIGQYNKQAKMDKNRHYKTNQKDEFVSADGDAQHFTRLATIRSMCRRITKFIRSCDLQFMQALLECVNNSAKQFVDFMISTPQQMCLSVDFQVDHFDPAPDLFINKMSRAWEELSNTANIFERFLYSSDFAIYTNDSLSKLDKVREIELTQKFKDILNMDAQYRDSIAQLEPNIRKTFDELSELTKSLQPYIDDYNFSKELKMEFEDDSAYAFSELINKLRADIEKVDGMPEEIEHRLVRIELRKMKATFTPIPRQALDKVRNYVPDLVFKKAKDFDALITDLYDKISREVSNVFDFGDQFELYYKLTEDIDKYRKQYHAIFELYNLAGKEGFPMTEELTELMKGMNPKYSALESAYMKMGESKEALIRKWSEHIKNDVSKLSENIVTAQTELAQLTENVDESLVAIKSIDEKGEKFQHDLERYNQIQMLIGKPQTEIDGLQIFLTELKNKKTLYTTADSWSKQREKILKTFLKELDAVEFQTNIEKTKRTVDFLVRNFPTSQLAATLKDSVTDFFQLAPIISTVRSKALQDRHWERIEKMVDVRGLRTGDLKVSALVEAGAVKYSEEFAVIAVEAENEQTLLKMIEDILIEWAGVRFEIINNADTNVQTLGGLADITEILDDSFVKCSTIRSSRYVGPIKVRVDKTIGVLNKVQKMIELISSVQKQWMYLRNIFKDSDIQRQLSNEFKLFHEVEKEFKNWVVAIRDKPRVYAIAAQSDEPLRNLASWDKRYESIQKAIEVFLMSKRTEFPRFFFLSNDDLIEILSLGKNPVGLQKHLNKLFENIYGLHLIDSGHSIDQIISKEGEVIPIQTVAVRGPVEGWLKSLEANMRRALQLISTDAFNAYESKPFGEWTAQFPAQTILAITQVFFCHLVSTNLNGSMNKALEVYEQRLKELAGLVRTDLNKVYREALVALITIEVHNRDIIEEIQKSGISDVTDFEWTKRLRYFFEDNKILVRQTDSTIEYGYEYLGATPRLIITPLTERCYLTLTSALRHHLGGSPAGPAGTGKTETVKDLAKAIANFCVVFNCSEAVTANQMQAFFSGLSQTGAWACFDEFNRIDPGVLSVIAEQVRTIQDALNENATNFMFCGKNIPLNPKCGVFITMNPGYAGRTELPDNLKALFRPIAMTVPDYALIAEIFLYGQGFENARVLAEKITQLYKLSSEMLSPQSHYDFGMRALKSVLSMAGLVKRQMPNNPEDEILIQAINNSNIPKLLGNDKTLFQSLVNDLFQDVVFETVLDPKLIQKLEENLKSHNLDSSVRPLIVKTVQLWETMRIRHGVMLVGPTGGGKTVSLHSLGEVINANMMTLNPKSIELSKMYGAFNENTGEWFDGIVSKMFRESVAAETDQKQWIIFDGPVDALWIENMNTVLDDNKMLSLANSQRLKMTDEMEMIFEVGDLSQASPATVSRCGMVYYEPIDIPWTAFVYNWFSVTQMKPALKEVIMDMIKHTMEVFTGFQFRCTLANGFNTCKTFFESFLERHKEKLATDNDDLYEKKIKTVFGWCFAWAFGGSLNPKNKIDFDTLLREAIGNKFQYPQKRLIFDYYLEDDLTTFNMWSQRAEAAEPNEEFVATEDTVCFSNLLKLCVENKMHTMITGPSGGGKTTIVMNTLKEMEEKVMTFSLTLSAQTTAKQIQETIETKMETKKKTLLGAPEGKNACFVVDDVIMPKPETYGAQPPLELLRQYLSQGGFFNMKDLSWIQVKDMIIIAAGQPAGGGRAEPSPRFTSKFAVLYLSEPTSASLKQIFGTSMGCFFARTKFPDAIKQLKDNIVQSSVTIFDRVCHEFLPTPSKSHYTFNLRDLAKVFTGIKTARPEVVYTPENMANLWEHENMRVYHDRLVDNTDRAAFIDILINLKKKNFKAEEEEGKMKPLFCDFMTHDAYYRPFDNLPKIKDKLTQIFDERMPDTRLVFFEDCIKHICRITRVFRQPAGNMLLVGVGGTGKRTTAKAAACVCDAIYAEPKLTNHYTRTEFRDDLKELYLKTGIEGKQIVFMMSDEHIINESFLEDINCILNNGEVPNLFDSEETEKIVTEMTPVIKKLNLSFARDVILSTFINRVRTNLHIVLALSPIGEKFRTRTNMFPSLVNCCTIDWFDIWNDSALMDVALSQFKEIDFNGVPVVEGIQEKLATAAGKCHTAVTTTADEMMQQVRRLYYVTPAAYIDFMKAFGTSLGKRQKKLEEEQSMLKRGVSKIEETNSVVGGMEQELVALKPQLEVHAVEVEKLLKELEGDKKVLEEKKATVETEKVEVQKKADVAEVLATKAAAERDAILPMLKSAMEAVELLKSKKGELAAVKTYKNPPSRVKLVLSAVCSLTGFPTDWKGAQTFLSKPNNMTILSELHNQNITDQDLAKIQPYLQDPEFKVELVAEQSGAASCLCRWVIAINDFIRVRREIEPLEKKCAEAQETRDQAQAQLAEKVAELNDLEAKYNDLRARFQASLDQQQKLQAQINRTQLRLDNASKLTTALNDELGRWSESLKTLNSLAANIVGDTFLIALNLSYFGPFPPSYRVSLLEKMKEIIKSVEIPFTEDFSLESAAGDPMLIRDWRIAGLPSDNLSTENGILVTQCTRWPLLIDPQEQGFRWFCAINEENGLQIIRPGDSKMSITIENAIKMGTPVIVEGVGETIDPALKSILSPQFRKGPAGNKKIVLDGREIDYDPNFKLVLVTKYRNPVFMPDVFIQMSVINFAVTPNGLVEQLLTDVVKLEKPEVEAARAKLVVEIAQNKKTLDQQMKKILQLLFKSEGNILDNEELIVALQEAKATAKAVTARLEEAEVSEKQNKELCEVYRGVAQRGSTLFFTLPDLPGVDPMYQYSLEFFKNLFINCIQTPYKADTIEQRLSDLIELITYRTYCAVSRGLFARHQIFYSFLLITSVMRDEGNISTEQWELFVRGPSDLPPEDQVSPPDDSINLMTWRKIVAIGKYVEKLKDFANDVKSNFDDFSEFFISESSLKLPARYDQLTNFERILLIATACPRKLILGTIQFIVSEKGQNYAQPPDLSIPSAFADTKPPIPLVFILSQGADPLPALRQFSDKSEAKLQPLSLGQGQGPIAVELIKNAKITGNWVFLQNCHLYASWLPTLGDMLREIRSKPKEVHQNFRLFLSSMPTPDFPFSVLQESVKVTSEPPRGLSLNVSRLMSTCVDPYFFDAMSTTAQRFCVGLAFFASLIQERKKFGPLGWNIIYEWSDSDYRMATLMMNSLMVEGQEIQWKALNYLVGQIAYGGRVTDDWDRRCLLAHLSNIIHKKLLNETCTYDEANLFNAPTVRGYNSVLQQIEEYPKTDPPTIFGLHINAQMSAQTAQSNDFVNALLGVQPRVSGGASGSRQDQFVIDQAEKIKAEIPIDLVYKEPEVETSLHVVLRQEIIRYNRLLKVVRESVDNLIKAVKGLVVMNDALSEMYTAFNNGKVPHIWSQAAYPSMKPLISWVADLVKRVDFIKTWATKGEPPAFWIGGFFFPQSFMTGILQAYSRKHKVPVNTLRFKTETIQLSPDAISSQPEDGVYIYGMFFDGADWDSSAKIMKDPKVGTTYAPAPVIHLIPQQHYVMPATDFACPVYRTQVRAGVLSSTGLSTNFVVSVHFPVKEDPQFWILRGAALLLSTPI</sequence>
<dbReference type="FunFam" id="1.20.920.20:FF:000001">
    <property type="entry name" value="dynein heavy chain 2, axonemal"/>
    <property type="match status" value="1"/>
</dbReference>
<dbReference type="Pfam" id="PF12775">
    <property type="entry name" value="AAA_7"/>
    <property type="match status" value="1"/>
</dbReference>
<dbReference type="InterPro" id="IPR024317">
    <property type="entry name" value="Dynein_heavy_chain_D4_dom"/>
</dbReference>
<evidence type="ECO:0000256" key="9">
    <source>
        <dbReference type="ARBA" id="ARBA00023054"/>
    </source>
</evidence>
<dbReference type="GO" id="GO:0005874">
    <property type="term" value="C:microtubule"/>
    <property type="evidence" value="ECO:0007669"/>
    <property type="project" value="UniProtKB-KW"/>
</dbReference>
<dbReference type="Pfam" id="PF17852">
    <property type="entry name" value="Dynein_AAA_lid"/>
    <property type="match status" value="1"/>
</dbReference>
<dbReference type="Gene3D" id="3.40.50.300">
    <property type="entry name" value="P-loop containing nucleotide triphosphate hydrolases"/>
    <property type="match status" value="5"/>
</dbReference>
<feature type="coiled-coil region" evidence="14">
    <location>
        <begin position="2545"/>
        <end position="2579"/>
    </location>
</feature>
<dbReference type="PANTHER" id="PTHR22878">
    <property type="entry name" value="DYNEIN HEAVY CHAIN 6, AXONEMAL-LIKE-RELATED"/>
    <property type="match status" value="1"/>
</dbReference>
<dbReference type="Pfam" id="PF08393">
    <property type="entry name" value="DHC_N2"/>
    <property type="match status" value="1"/>
</dbReference>
<dbReference type="GO" id="GO:0030286">
    <property type="term" value="C:dynein complex"/>
    <property type="evidence" value="ECO:0000318"/>
    <property type="project" value="GO_Central"/>
</dbReference>
<dbReference type="GO" id="GO:0051959">
    <property type="term" value="F:dynein light intermediate chain binding"/>
    <property type="evidence" value="ECO:0000318"/>
    <property type="project" value="GO_Central"/>
</dbReference>
<dbReference type="FunFam" id="1.10.8.710:FF:000001">
    <property type="entry name" value="Dynein axonemal heavy chain 2"/>
    <property type="match status" value="1"/>
</dbReference>
<proteinExistence type="inferred from homology"/>
<dbReference type="Pfam" id="PF17857">
    <property type="entry name" value="AAA_lid_1"/>
    <property type="match status" value="1"/>
</dbReference>
<feature type="domain" description="AAA+ ATPase" evidence="16">
    <location>
        <begin position="1326"/>
        <end position="1461"/>
    </location>
</feature>
<dbReference type="Pfam" id="PF12781">
    <property type="entry name" value="AAA_9"/>
    <property type="match status" value="1"/>
</dbReference>
<dbReference type="InterPro" id="IPR004273">
    <property type="entry name" value="Dynein_heavy_D6_P-loop"/>
</dbReference>
<feature type="domain" description="AAA+ ATPase" evidence="16">
    <location>
        <begin position="1918"/>
        <end position="2064"/>
    </location>
</feature>
<evidence type="ECO:0000259" key="16">
    <source>
        <dbReference type="SMART" id="SM00382"/>
    </source>
</evidence>
<evidence type="ECO:0000256" key="3">
    <source>
        <dbReference type="ARBA" id="ARBA00022490"/>
    </source>
</evidence>
<keyword evidence="5" id="KW-0677">Repeat</keyword>
<dbReference type="GO" id="GO:0097729">
    <property type="term" value="C:9+2 motile cilium"/>
    <property type="evidence" value="ECO:0000318"/>
    <property type="project" value="GO_Central"/>
</dbReference>
<dbReference type="InterPro" id="IPR026983">
    <property type="entry name" value="DHC"/>
</dbReference>
<keyword evidence="11" id="KW-0505">Motor protein</keyword>
<dbReference type="Proteomes" id="UP000001542">
    <property type="component" value="Unassembled WGS sequence"/>
</dbReference>
<dbReference type="GO" id="GO:0060294">
    <property type="term" value="P:cilium movement involved in cell motility"/>
    <property type="evidence" value="ECO:0000318"/>
    <property type="project" value="GO_Central"/>
</dbReference>
<dbReference type="InterPro" id="IPR027417">
    <property type="entry name" value="P-loop_NTPase"/>
</dbReference>
<feature type="domain" description="AAA+ ATPase" evidence="16">
    <location>
        <begin position="1606"/>
        <end position="1736"/>
    </location>
</feature>
<dbReference type="SMART" id="SM00382">
    <property type="entry name" value="AAA"/>
    <property type="match status" value="3"/>
</dbReference>
<dbReference type="InterPro" id="IPR024743">
    <property type="entry name" value="Dynein_HC_stalk"/>
</dbReference>
<evidence type="ECO:0000256" key="8">
    <source>
        <dbReference type="ARBA" id="ARBA00023017"/>
    </source>
</evidence>
<keyword evidence="12" id="KW-0206">Cytoskeleton</keyword>
<dbReference type="KEGG" id="tva:4765938"/>
<dbReference type="Gene3D" id="1.10.8.720">
    <property type="entry name" value="Region D6 of dynein motor"/>
    <property type="match status" value="1"/>
</dbReference>
<organism evidence="17 18">
    <name type="scientific">Trichomonas vaginalis (strain ATCC PRA-98 / G3)</name>
    <dbReference type="NCBI Taxonomy" id="412133"/>
    <lineage>
        <taxon>Eukaryota</taxon>
        <taxon>Metamonada</taxon>
        <taxon>Parabasalia</taxon>
        <taxon>Trichomonadida</taxon>
        <taxon>Trichomonadidae</taxon>
        <taxon>Trichomonas</taxon>
    </lineage>
</organism>
<dbReference type="SUPFAM" id="SSF52540">
    <property type="entry name" value="P-loop containing nucleoside triphosphate hydrolases"/>
    <property type="match status" value="4"/>
</dbReference>
<evidence type="ECO:0000256" key="13">
    <source>
        <dbReference type="ARBA" id="ARBA00023273"/>
    </source>
</evidence>
<dbReference type="Pfam" id="PF12780">
    <property type="entry name" value="AAA_8"/>
    <property type="match status" value="1"/>
</dbReference>
<dbReference type="FunFam" id="1.10.8.1220:FF:000001">
    <property type="entry name" value="Dynein axonemal heavy chain 5"/>
    <property type="match status" value="1"/>
</dbReference>
<evidence type="ECO:0000256" key="15">
    <source>
        <dbReference type="SAM" id="MobiDB-lite"/>
    </source>
</evidence>
<dbReference type="OrthoDB" id="286107at2759"/>
<feature type="coiled-coil region" evidence="14">
    <location>
        <begin position="2721"/>
        <end position="2790"/>
    </location>
</feature>
<comment type="similarity">
    <text evidence="2">Belongs to the dynein heavy chain family.</text>
</comment>
<dbReference type="VEuPathDB" id="TrichDB:TVAG_463220"/>